<organism evidence="2 3">
    <name type="scientific">Enhygromyxa salina</name>
    <dbReference type="NCBI Taxonomy" id="215803"/>
    <lineage>
        <taxon>Bacteria</taxon>
        <taxon>Pseudomonadati</taxon>
        <taxon>Myxococcota</taxon>
        <taxon>Polyangia</taxon>
        <taxon>Nannocystales</taxon>
        <taxon>Nannocystaceae</taxon>
        <taxon>Enhygromyxa</taxon>
    </lineage>
</organism>
<evidence type="ECO:0000313" key="2">
    <source>
        <dbReference type="EMBL" id="PRP97573.1"/>
    </source>
</evidence>
<proteinExistence type="predicted"/>
<keyword evidence="3" id="KW-1185">Reference proteome</keyword>
<feature type="compositionally biased region" description="Basic residues" evidence="1">
    <location>
        <begin position="112"/>
        <end position="121"/>
    </location>
</feature>
<dbReference type="AlphaFoldDB" id="A0A2S9XXJ8"/>
<dbReference type="RefSeq" id="WP_181197821.1">
    <property type="nucleotide sequence ID" value="NZ_PVNK01000152.1"/>
</dbReference>
<reference evidence="2 3" key="1">
    <citation type="submission" date="2018-03" db="EMBL/GenBank/DDBJ databases">
        <title>Draft Genome Sequences of the Obligatory Marine Myxobacteria Enhygromyxa salina SWB005.</title>
        <authorList>
            <person name="Poehlein A."/>
            <person name="Moghaddam J.A."/>
            <person name="Harms H."/>
            <person name="Alanjari M."/>
            <person name="Koenig G.M."/>
            <person name="Daniel R."/>
            <person name="Schaeberle T.F."/>
        </authorList>
    </citation>
    <scope>NUCLEOTIDE SEQUENCE [LARGE SCALE GENOMIC DNA]</scope>
    <source>
        <strain evidence="2 3">SWB005</strain>
    </source>
</reference>
<accession>A0A2S9XXJ8</accession>
<protein>
    <submittedName>
        <fullName evidence="2">Uncharacterized protein</fullName>
    </submittedName>
</protein>
<feature type="region of interest" description="Disordered" evidence="1">
    <location>
        <begin position="38"/>
        <end position="77"/>
    </location>
</feature>
<feature type="compositionally biased region" description="Gly residues" evidence="1">
    <location>
        <begin position="38"/>
        <end position="69"/>
    </location>
</feature>
<dbReference type="Proteomes" id="UP000237968">
    <property type="component" value="Unassembled WGS sequence"/>
</dbReference>
<name>A0A2S9XXJ8_9BACT</name>
<sequence>MKTWPAKVALPEQVEDEVAPEPFGHALRRELDRSVGARGEGCVGGDEGRVGGSEGLVGGSEGLVGGSEGRVGTRGSRVLGSEGRIDCQVVCNAQMVDDSASSLPARSQRSPTPRRRTRRSTLHREGGAP</sequence>
<dbReference type="EMBL" id="PVNK01000152">
    <property type="protein sequence ID" value="PRP97573.1"/>
    <property type="molecule type" value="Genomic_DNA"/>
</dbReference>
<comment type="caution">
    <text evidence="2">The sequence shown here is derived from an EMBL/GenBank/DDBJ whole genome shotgun (WGS) entry which is preliminary data.</text>
</comment>
<evidence type="ECO:0000256" key="1">
    <source>
        <dbReference type="SAM" id="MobiDB-lite"/>
    </source>
</evidence>
<evidence type="ECO:0000313" key="3">
    <source>
        <dbReference type="Proteomes" id="UP000237968"/>
    </source>
</evidence>
<feature type="region of interest" description="Disordered" evidence="1">
    <location>
        <begin position="96"/>
        <end position="129"/>
    </location>
</feature>
<gene>
    <name evidence="2" type="ORF">ENSA5_32660</name>
</gene>